<proteinExistence type="predicted"/>
<evidence type="ECO:0000256" key="3">
    <source>
        <dbReference type="ARBA" id="ARBA00012438"/>
    </source>
</evidence>
<dbReference type="PRINTS" id="PR00344">
    <property type="entry name" value="BCTRLSENSOR"/>
</dbReference>
<evidence type="ECO:0000256" key="9">
    <source>
        <dbReference type="SAM" id="Phobius"/>
    </source>
</evidence>
<dbReference type="InterPro" id="IPR050351">
    <property type="entry name" value="BphY/WalK/GraS-like"/>
</dbReference>
<feature type="transmembrane region" description="Helical" evidence="9">
    <location>
        <begin position="12"/>
        <end position="28"/>
    </location>
</feature>
<dbReference type="CDD" id="cd00082">
    <property type="entry name" value="HisKA"/>
    <property type="match status" value="1"/>
</dbReference>
<feature type="domain" description="Histidine kinase" evidence="10">
    <location>
        <begin position="156"/>
        <end position="380"/>
    </location>
</feature>
<evidence type="ECO:0000256" key="7">
    <source>
        <dbReference type="ARBA" id="ARBA00023012"/>
    </source>
</evidence>
<comment type="caution">
    <text evidence="11">The sequence shown here is derived from an EMBL/GenBank/DDBJ whole genome shotgun (WGS) entry which is preliminary data.</text>
</comment>
<dbReference type="EMBL" id="JAVREH010000001">
    <property type="protein sequence ID" value="MDT0259891.1"/>
    <property type="molecule type" value="Genomic_DNA"/>
</dbReference>
<dbReference type="InterPro" id="IPR003661">
    <property type="entry name" value="HisK_dim/P_dom"/>
</dbReference>
<dbReference type="SUPFAM" id="SSF55874">
    <property type="entry name" value="ATPase domain of HSP90 chaperone/DNA topoisomerase II/histidine kinase"/>
    <property type="match status" value="1"/>
</dbReference>
<dbReference type="Gene3D" id="1.10.287.130">
    <property type="match status" value="1"/>
</dbReference>
<organism evidence="11 12">
    <name type="scientific">Jatrophihabitans lederbergiae</name>
    <dbReference type="NCBI Taxonomy" id="3075547"/>
    <lineage>
        <taxon>Bacteria</taxon>
        <taxon>Bacillati</taxon>
        <taxon>Actinomycetota</taxon>
        <taxon>Actinomycetes</taxon>
        <taxon>Jatrophihabitantales</taxon>
        <taxon>Jatrophihabitantaceae</taxon>
        <taxon>Jatrophihabitans</taxon>
    </lineage>
</organism>
<evidence type="ECO:0000256" key="8">
    <source>
        <dbReference type="ARBA" id="ARBA00039401"/>
    </source>
</evidence>
<dbReference type="InterPro" id="IPR005467">
    <property type="entry name" value="His_kinase_dom"/>
</dbReference>
<gene>
    <name evidence="11" type="ORF">RM423_00630</name>
</gene>
<dbReference type="RefSeq" id="WP_311421051.1">
    <property type="nucleotide sequence ID" value="NZ_JAVREH010000001.1"/>
</dbReference>
<feature type="transmembrane region" description="Helical" evidence="9">
    <location>
        <begin position="67"/>
        <end position="88"/>
    </location>
</feature>
<evidence type="ECO:0000259" key="10">
    <source>
        <dbReference type="PROSITE" id="PS50109"/>
    </source>
</evidence>
<evidence type="ECO:0000256" key="6">
    <source>
        <dbReference type="ARBA" id="ARBA00022777"/>
    </source>
</evidence>
<keyword evidence="7" id="KW-0902">Two-component regulatory system</keyword>
<keyword evidence="9" id="KW-0812">Transmembrane</keyword>
<accession>A0ABU2J4H7</accession>
<protein>
    <recommendedName>
        <fullName evidence="8">Sensor-like histidine kinase SenX3</fullName>
        <ecNumber evidence="3">2.7.13.3</ecNumber>
    </recommendedName>
</protein>
<reference evidence="12" key="1">
    <citation type="submission" date="2023-07" db="EMBL/GenBank/DDBJ databases">
        <title>30 novel species of actinomycetes from the DSMZ collection.</title>
        <authorList>
            <person name="Nouioui I."/>
        </authorList>
    </citation>
    <scope>NUCLEOTIDE SEQUENCE [LARGE SCALE GENOMIC DNA]</scope>
    <source>
        <strain evidence="12">DSM 44399</strain>
    </source>
</reference>
<evidence type="ECO:0000256" key="5">
    <source>
        <dbReference type="ARBA" id="ARBA00022679"/>
    </source>
</evidence>
<dbReference type="InterPro" id="IPR004358">
    <property type="entry name" value="Sig_transdc_His_kin-like_C"/>
</dbReference>
<evidence type="ECO:0000256" key="1">
    <source>
        <dbReference type="ARBA" id="ARBA00000085"/>
    </source>
</evidence>
<dbReference type="PANTHER" id="PTHR45453">
    <property type="entry name" value="PHOSPHATE REGULON SENSOR PROTEIN PHOR"/>
    <property type="match status" value="1"/>
</dbReference>
<dbReference type="Pfam" id="PF00512">
    <property type="entry name" value="HisKA"/>
    <property type="match status" value="1"/>
</dbReference>
<keyword evidence="5" id="KW-0808">Transferase</keyword>
<dbReference type="InterPro" id="IPR003594">
    <property type="entry name" value="HATPase_dom"/>
</dbReference>
<keyword evidence="4" id="KW-0597">Phosphoprotein</keyword>
<dbReference type="GO" id="GO:0016301">
    <property type="term" value="F:kinase activity"/>
    <property type="evidence" value="ECO:0007669"/>
    <property type="project" value="UniProtKB-KW"/>
</dbReference>
<dbReference type="InterPro" id="IPR036097">
    <property type="entry name" value="HisK_dim/P_sf"/>
</dbReference>
<comment type="subcellular location">
    <subcellularLocation>
        <location evidence="2">Cell membrane</location>
    </subcellularLocation>
</comment>
<comment type="catalytic activity">
    <reaction evidence="1">
        <text>ATP + protein L-histidine = ADP + protein N-phospho-L-histidine.</text>
        <dbReference type="EC" id="2.7.13.3"/>
    </reaction>
</comment>
<evidence type="ECO:0000313" key="12">
    <source>
        <dbReference type="Proteomes" id="UP001183176"/>
    </source>
</evidence>
<dbReference type="EC" id="2.7.13.3" evidence="3"/>
<feature type="transmembrane region" description="Helical" evidence="9">
    <location>
        <begin position="35"/>
        <end position="55"/>
    </location>
</feature>
<evidence type="ECO:0000313" key="11">
    <source>
        <dbReference type="EMBL" id="MDT0259891.1"/>
    </source>
</evidence>
<dbReference type="Gene3D" id="3.30.565.10">
    <property type="entry name" value="Histidine kinase-like ATPase, C-terminal domain"/>
    <property type="match status" value="1"/>
</dbReference>
<dbReference type="Proteomes" id="UP001183176">
    <property type="component" value="Unassembled WGS sequence"/>
</dbReference>
<dbReference type="PANTHER" id="PTHR45453:SF1">
    <property type="entry name" value="PHOSPHATE REGULON SENSOR PROTEIN PHOR"/>
    <property type="match status" value="1"/>
</dbReference>
<dbReference type="SMART" id="SM00388">
    <property type="entry name" value="HisKA"/>
    <property type="match status" value="1"/>
</dbReference>
<evidence type="ECO:0000256" key="2">
    <source>
        <dbReference type="ARBA" id="ARBA00004236"/>
    </source>
</evidence>
<dbReference type="SMART" id="SM00387">
    <property type="entry name" value="HATPase_c"/>
    <property type="match status" value="1"/>
</dbReference>
<evidence type="ECO:0000256" key="4">
    <source>
        <dbReference type="ARBA" id="ARBA00022553"/>
    </source>
</evidence>
<dbReference type="Pfam" id="PF02518">
    <property type="entry name" value="HATPase_c"/>
    <property type="match status" value="1"/>
</dbReference>
<dbReference type="InterPro" id="IPR036890">
    <property type="entry name" value="HATPase_C_sf"/>
</dbReference>
<keyword evidence="9" id="KW-0472">Membrane</keyword>
<keyword evidence="9" id="KW-1133">Transmembrane helix</keyword>
<dbReference type="SUPFAM" id="SSF47384">
    <property type="entry name" value="Homodimeric domain of signal transducing histidine kinase"/>
    <property type="match status" value="1"/>
</dbReference>
<keyword evidence="6 11" id="KW-0418">Kinase</keyword>
<keyword evidence="12" id="KW-1185">Reference proteome</keyword>
<dbReference type="PROSITE" id="PS50109">
    <property type="entry name" value="HIS_KIN"/>
    <property type="match status" value="1"/>
</dbReference>
<name>A0ABU2J4H7_9ACTN</name>
<sequence>MQALHITETALLWGGFGAAIAWVVTWPLSRRSQPLALLSVSVVATAASIGALIGNTRAMFLTKGDEYVTVSVACLAGLMAAFAAIFMARRFTRDSEVIHAAVDALRAGQLPAQDGRQLSGELRRLRAELDSTAQTLTETRDRERALEASRRELVAWVSHDLRTPLAGLRAMAEALEDGIAESPDRYHKQMRIEVDRLAGMVDDLFEISRLQAGAPRARTDRVNLDDLVSDCVAALEPVAKLQRVQLVREASITGCDTQEVVGDSAELNRAITNLLINAIRHSAPDTTVAIGVSSAIGDSGPAVRVRVRDQCGGIAAHDLPRLFDVGYRGQQARTPSPDLGGRAGLGLAITRGIITAHLGIVAVNNTADGCEFTVQLPLPA</sequence>